<protein>
    <recommendedName>
        <fullName evidence="10">MYND-type domain-containing protein</fullName>
    </recommendedName>
</protein>
<evidence type="ECO:0000256" key="2">
    <source>
        <dbReference type="ARBA" id="ARBA00022771"/>
    </source>
</evidence>
<sequence>MARTTASLLPPRSLAYYDDLWTWWTRLRPVDVEPKLAALVASCHADAWLSEDVGGNQIFVAPSYSILGLLLLAAGARAPRDLAHALVSAARRDCQRVLDLGAPARVAAPQRTGRSFVKRLFAHDFGRTDRRELVREPFGPREVQLCAKVADGALTVGTGDEAVPPWFPSQKAVAPRLAVSGLGEDACAPWCGAPTLFALAERRESVPYSPPPRPALSTHLPALGGLEVLDFAPTAAEAEAEDDEPPAPPDLRREAPDALTTLGHMGYEPAAAKRALAAAKGDFSKAVRALERECRRASGADPVLDAATGGRASAAVPPSLADDQSCDVCGAGNCKRRCGRCREAYYCSEECQRSAWPAHKEACAAPAANRVTPTLHVWDPTASPASPDRARGGAWALLWRACELEDEEHDDQARPERRRRDRRVVDR</sequence>
<dbReference type="SUPFAM" id="SSF46934">
    <property type="entry name" value="UBA-like"/>
    <property type="match status" value="1"/>
</dbReference>
<reference evidence="8" key="1">
    <citation type="submission" date="2021-11" db="EMBL/GenBank/DDBJ databases">
        <authorList>
            <consortium name="Genoscope - CEA"/>
            <person name="William W."/>
        </authorList>
    </citation>
    <scope>NUCLEOTIDE SEQUENCE</scope>
</reference>
<organism evidence="8 9">
    <name type="scientific">Pelagomonas calceolata</name>
    <dbReference type="NCBI Taxonomy" id="35677"/>
    <lineage>
        <taxon>Eukaryota</taxon>
        <taxon>Sar</taxon>
        <taxon>Stramenopiles</taxon>
        <taxon>Ochrophyta</taxon>
        <taxon>Pelagophyceae</taxon>
        <taxon>Pelagomonadales</taxon>
        <taxon>Pelagomonadaceae</taxon>
        <taxon>Pelagomonas</taxon>
    </lineage>
</organism>
<evidence type="ECO:0000256" key="1">
    <source>
        <dbReference type="ARBA" id="ARBA00022723"/>
    </source>
</evidence>
<dbReference type="PANTHER" id="PTHR10237">
    <property type="entry name" value="DEFORMED EPIDERMAL AUTOREGULATORY FACTOR 1 HOMOLOG SUPPRESSIN"/>
    <property type="match status" value="1"/>
</dbReference>
<evidence type="ECO:0008006" key="10">
    <source>
        <dbReference type="Google" id="ProtNLM"/>
    </source>
</evidence>
<keyword evidence="1" id="KW-0479">Metal-binding</keyword>
<gene>
    <name evidence="8" type="ORF">PECAL_1P01620</name>
</gene>
<dbReference type="SUPFAM" id="SSF144232">
    <property type="entry name" value="HIT/MYND zinc finger-like"/>
    <property type="match status" value="1"/>
</dbReference>
<evidence type="ECO:0000259" key="7">
    <source>
        <dbReference type="PROSITE" id="PS50865"/>
    </source>
</evidence>
<evidence type="ECO:0000313" key="8">
    <source>
        <dbReference type="EMBL" id="CAH0363826.1"/>
    </source>
</evidence>
<dbReference type="PROSITE" id="PS50030">
    <property type="entry name" value="UBA"/>
    <property type="match status" value="1"/>
</dbReference>
<evidence type="ECO:0000256" key="5">
    <source>
        <dbReference type="SAM" id="MobiDB-lite"/>
    </source>
</evidence>
<evidence type="ECO:0000313" key="9">
    <source>
        <dbReference type="Proteomes" id="UP000789595"/>
    </source>
</evidence>
<feature type="compositionally biased region" description="Basic residues" evidence="5">
    <location>
        <begin position="416"/>
        <end position="427"/>
    </location>
</feature>
<dbReference type="PANTHER" id="PTHR10237:SF14">
    <property type="entry name" value="MYND-TYPE DOMAIN-CONTAINING PROTEIN"/>
    <property type="match status" value="1"/>
</dbReference>
<dbReference type="Gene3D" id="6.10.140.2220">
    <property type="match status" value="1"/>
</dbReference>
<keyword evidence="2 4" id="KW-0863">Zinc-finger</keyword>
<feature type="domain" description="MYND-type" evidence="7">
    <location>
        <begin position="326"/>
        <end position="363"/>
    </location>
</feature>
<feature type="domain" description="UBA" evidence="6">
    <location>
        <begin position="250"/>
        <end position="293"/>
    </location>
</feature>
<dbReference type="InterPro" id="IPR009060">
    <property type="entry name" value="UBA-like_sf"/>
</dbReference>
<dbReference type="EMBL" id="CAKKNE010000001">
    <property type="protein sequence ID" value="CAH0363826.1"/>
    <property type="molecule type" value="Genomic_DNA"/>
</dbReference>
<dbReference type="Proteomes" id="UP000789595">
    <property type="component" value="Unassembled WGS sequence"/>
</dbReference>
<evidence type="ECO:0000259" key="6">
    <source>
        <dbReference type="PROSITE" id="PS50030"/>
    </source>
</evidence>
<dbReference type="PROSITE" id="PS01360">
    <property type="entry name" value="ZF_MYND_1"/>
    <property type="match status" value="1"/>
</dbReference>
<dbReference type="GO" id="GO:0005634">
    <property type="term" value="C:nucleus"/>
    <property type="evidence" value="ECO:0007669"/>
    <property type="project" value="TreeGrafter"/>
</dbReference>
<dbReference type="OrthoDB" id="432970at2759"/>
<comment type="caution">
    <text evidence="8">The sequence shown here is derived from an EMBL/GenBank/DDBJ whole genome shotgun (WGS) entry which is preliminary data.</text>
</comment>
<proteinExistence type="predicted"/>
<dbReference type="GO" id="GO:0000981">
    <property type="term" value="F:DNA-binding transcription factor activity, RNA polymerase II-specific"/>
    <property type="evidence" value="ECO:0007669"/>
    <property type="project" value="TreeGrafter"/>
</dbReference>
<evidence type="ECO:0000256" key="3">
    <source>
        <dbReference type="ARBA" id="ARBA00022833"/>
    </source>
</evidence>
<keyword evidence="3" id="KW-0862">Zinc</keyword>
<dbReference type="InterPro" id="IPR015940">
    <property type="entry name" value="UBA"/>
</dbReference>
<feature type="region of interest" description="Disordered" evidence="5">
    <location>
        <begin position="406"/>
        <end position="427"/>
    </location>
</feature>
<evidence type="ECO:0000256" key="4">
    <source>
        <dbReference type="PROSITE-ProRule" id="PRU00134"/>
    </source>
</evidence>
<dbReference type="Gene3D" id="1.10.8.10">
    <property type="entry name" value="DNA helicase RuvA subunit, C-terminal domain"/>
    <property type="match status" value="1"/>
</dbReference>
<dbReference type="GO" id="GO:0008270">
    <property type="term" value="F:zinc ion binding"/>
    <property type="evidence" value="ECO:0007669"/>
    <property type="project" value="UniProtKB-KW"/>
</dbReference>
<dbReference type="AlphaFoldDB" id="A0A8J2SAL6"/>
<accession>A0A8J2SAL6</accession>
<dbReference type="Pfam" id="PF01753">
    <property type="entry name" value="zf-MYND"/>
    <property type="match status" value="1"/>
</dbReference>
<dbReference type="InterPro" id="IPR002893">
    <property type="entry name" value="Znf_MYND"/>
</dbReference>
<dbReference type="PROSITE" id="PS50865">
    <property type="entry name" value="ZF_MYND_2"/>
    <property type="match status" value="1"/>
</dbReference>
<keyword evidence="9" id="KW-1185">Reference proteome</keyword>
<name>A0A8J2SAL6_9STRA</name>
<dbReference type="InterPro" id="IPR024119">
    <property type="entry name" value="TF_DEAF-1"/>
</dbReference>